<keyword evidence="2" id="KW-0238">DNA-binding</keyword>
<proteinExistence type="predicted"/>
<evidence type="ECO:0000259" key="8">
    <source>
        <dbReference type="PROSITE" id="PS51526"/>
    </source>
</evidence>
<dbReference type="STRING" id="9598.ENSPTRP00000021057"/>
<evidence type="ECO:0000256" key="2">
    <source>
        <dbReference type="ARBA" id="ARBA00023125"/>
    </source>
</evidence>
<evidence type="ECO:0000256" key="3">
    <source>
        <dbReference type="ARBA" id="ARBA00023163"/>
    </source>
</evidence>
<comment type="caution">
    <text evidence="9">The sequence shown here is derived from an EMBL/GenBank/DDBJ whole genome shotgun (WGS) entry which is preliminary data.</text>
</comment>
<gene>
    <name evidence="9" type="ORF">CK820_G0048447</name>
</gene>
<evidence type="ECO:0000256" key="4">
    <source>
        <dbReference type="ARBA" id="ARBA00023242"/>
    </source>
</evidence>
<keyword evidence="4" id="KW-0539">Nucleus</keyword>
<evidence type="ECO:0000313" key="10">
    <source>
        <dbReference type="Proteomes" id="UP000236370"/>
    </source>
</evidence>
<evidence type="ECO:0000256" key="5">
    <source>
        <dbReference type="ARBA" id="ARBA00054388"/>
    </source>
</evidence>
<evidence type="ECO:0000256" key="6">
    <source>
        <dbReference type="ARBA" id="ARBA00072471"/>
    </source>
</evidence>
<dbReference type="PANTHER" id="PTHR12619:SF24">
    <property type="entry name" value="DNA-BINDING PROTEIN RFX8"/>
    <property type="match status" value="1"/>
</dbReference>
<accession>A0A2J8JDA0</accession>
<keyword evidence="1" id="KW-0805">Transcription regulation</keyword>
<feature type="domain" description="RFX-type winged-helix" evidence="8">
    <location>
        <begin position="1"/>
        <end position="55"/>
    </location>
</feature>
<dbReference type="InterPro" id="IPR036390">
    <property type="entry name" value="WH_DNA-bd_sf"/>
</dbReference>
<dbReference type="FunFam" id="1.10.10.10:FF:000433">
    <property type="entry name" value="DNA-binding protein RFX8-like isoform X4"/>
    <property type="match status" value="1"/>
</dbReference>
<sequence>MYEIYVETCGQNTENQVNPATFGKLVRLVFPDLGTWRLGTRGSARYHYDGICIKKSSFFYAQYCYLIGEKRYHSVKIIHR</sequence>
<dbReference type="SUPFAM" id="SSF46785">
    <property type="entry name" value="Winged helix' DNA-binding domain"/>
    <property type="match status" value="1"/>
</dbReference>
<dbReference type="InterPro" id="IPR039779">
    <property type="entry name" value="RFX-like"/>
</dbReference>
<dbReference type="PANTHER" id="PTHR12619">
    <property type="entry name" value="RFX TRANSCRIPTION FACTOR FAMILY"/>
    <property type="match status" value="1"/>
</dbReference>
<dbReference type="Proteomes" id="UP000236370">
    <property type="component" value="Unassembled WGS sequence"/>
</dbReference>
<evidence type="ECO:0000256" key="7">
    <source>
        <dbReference type="ARBA" id="ARBA00077086"/>
    </source>
</evidence>
<dbReference type="EMBL" id="NBAG03000472">
    <property type="protein sequence ID" value="PNI20735.1"/>
    <property type="molecule type" value="Genomic_DNA"/>
</dbReference>
<dbReference type="AlphaFoldDB" id="A0A2J8JDA0"/>
<dbReference type="GO" id="GO:0003677">
    <property type="term" value="F:DNA binding"/>
    <property type="evidence" value="ECO:0007669"/>
    <property type="project" value="UniProtKB-KW"/>
</dbReference>
<dbReference type="InterPro" id="IPR036388">
    <property type="entry name" value="WH-like_DNA-bd_sf"/>
</dbReference>
<name>A0A2J8JDA0_PANTR</name>
<dbReference type="PROSITE" id="PS51526">
    <property type="entry name" value="RFX_DBD"/>
    <property type="match status" value="1"/>
</dbReference>
<organism evidence="9 10">
    <name type="scientific">Pan troglodytes</name>
    <name type="common">Chimpanzee</name>
    <dbReference type="NCBI Taxonomy" id="9598"/>
    <lineage>
        <taxon>Eukaryota</taxon>
        <taxon>Metazoa</taxon>
        <taxon>Chordata</taxon>
        <taxon>Craniata</taxon>
        <taxon>Vertebrata</taxon>
        <taxon>Euteleostomi</taxon>
        <taxon>Mammalia</taxon>
        <taxon>Eutheria</taxon>
        <taxon>Euarchontoglires</taxon>
        <taxon>Primates</taxon>
        <taxon>Haplorrhini</taxon>
        <taxon>Catarrhini</taxon>
        <taxon>Hominidae</taxon>
        <taxon>Pan</taxon>
    </lineage>
</organism>
<reference evidence="9 10" key="1">
    <citation type="submission" date="2017-12" db="EMBL/GenBank/DDBJ databases">
        <title>High-resolution comparative analysis of great ape genomes.</title>
        <authorList>
            <person name="Pollen A."/>
            <person name="Hastie A."/>
            <person name="Hormozdiari F."/>
            <person name="Dougherty M."/>
            <person name="Liu R."/>
            <person name="Chaisson M."/>
            <person name="Hoppe E."/>
            <person name="Hill C."/>
            <person name="Pang A."/>
            <person name="Hillier L."/>
            <person name="Baker C."/>
            <person name="Armstrong J."/>
            <person name="Shendure J."/>
            <person name="Paten B."/>
            <person name="Wilson R."/>
            <person name="Chao H."/>
            <person name="Schneider V."/>
            <person name="Ventura M."/>
            <person name="Kronenberg Z."/>
            <person name="Murali S."/>
            <person name="Gordon D."/>
            <person name="Cantsilieris S."/>
            <person name="Munson K."/>
            <person name="Nelson B."/>
            <person name="Raja A."/>
            <person name="Underwood J."/>
            <person name="Diekhans M."/>
            <person name="Fiddes I."/>
            <person name="Haussler D."/>
            <person name="Eichler E."/>
        </authorList>
    </citation>
    <scope>NUCLEOTIDE SEQUENCE [LARGE SCALE GENOMIC DNA]</scope>
    <source>
        <strain evidence="9">Yerkes chimp pedigree #C0471</strain>
    </source>
</reference>
<dbReference type="GO" id="GO:0003700">
    <property type="term" value="F:DNA-binding transcription factor activity"/>
    <property type="evidence" value="ECO:0007669"/>
    <property type="project" value="InterPro"/>
</dbReference>
<dbReference type="InterPro" id="IPR003150">
    <property type="entry name" value="DNA-bd_RFX"/>
</dbReference>
<evidence type="ECO:0000313" key="9">
    <source>
        <dbReference type="EMBL" id="PNI20735.1"/>
    </source>
</evidence>
<keyword evidence="3" id="KW-0804">Transcription</keyword>
<evidence type="ECO:0000256" key="1">
    <source>
        <dbReference type="ARBA" id="ARBA00023015"/>
    </source>
</evidence>
<protein>
    <recommendedName>
        <fullName evidence="6">DNA-binding protein RFX8</fullName>
    </recommendedName>
    <alternativeName>
        <fullName evidence="7">Regulatory factor X 8</fullName>
    </alternativeName>
</protein>
<dbReference type="Gene3D" id="1.10.10.10">
    <property type="entry name" value="Winged helix-like DNA-binding domain superfamily/Winged helix DNA-binding domain"/>
    <property type="match status" value="1"/>
</dbReference>
<comment type="function">
    <text evidence="5">May be a transcription factor.</text>
</comment>
<dbReference type="Pfam" id="PF02257">
    <property type="entry name" value="RFX_DNA_binding"/>
    <property type="match status" value="1"/>
</dbReference>